<dbReference type="EMBL" id="JAKUDL010000003">
    <property type="protein sequence ID" value="MCH4294836.1"/>
    <property type="molecule type" value="Genomic_DNA"/>
</dbReference>
<dbReference type="AlphaFoldDB" id="A0AAJ1BHH2"/>
<name>A0AAJ1BHH2_9GAMM</name>
<dbReference type="PANTHER" id="PTHR43597">
    <property type="entry name" value="SULFUR ACCEPTOR PROTEIN CSDE"/>
    <property type="match status" value="1"/>
</dbReference>
<gene>
    <name evidence="3" type="ORF">MJ923_11030</name>
</gene>
<comment type="similarity">
    <text evidence="1">Belongs to the SufE family.</text>
</comment>
<dbReference type="RefSeq" id="WP_240591127.1">
    <property type="nucleotide sequence ID" value="NZ_JAKUDL010000003.1"/>
</dbReference>
<proteinExistence type="inferred from homology"/>
<reference evidence="3 4" key="1">
    <citation type="submission" date="2022-02" db="EMBL/GenBank/DDBJ databases">
        <title>The genome sequence of Shewanella sp. 3B26.</title>
        <authorList>
            <person name="Du J."/>
        </authorList>
    </citation>
    <scope>NUCLEOTIDE SEQUENCE [LARGE SCALE GENOMIC DNA]</scope>
    <source>
        <strain evidence="3 4">3B26</strain>
    </source>
</reference>
<comment type="caution">
    <text evidence="3">The sequence shown here is derived from an EMBL/GenBank/DDBJ whole genome shotgun (WGS) entry which is preliminary data.</text>
</comment>
<dbReference type="Gene3D" id="3.90.1010.10">
    <property type="match status" value="1"/>
</dbReference>
<dbReference type="SUPFAM" id="SSF82649">
    <property type="entry name" value="SufE/NifU"/>
    <property type="match status" value="1"/>
</dbReference>
<evidence type="ECO:0000256" key="1">
    <source>
        <dbReference type="ARBA" id="ARBA00010282"/>
    </source>
</evidence>
<evidence type="ECO:0000259" key="2">
    <source>
        <dbReference type="Pfam" id="PF02657"/>
    </source>
</evidence>
<keyword evidence="4" id="KW-1185">Reference proteome</keyword>
<feature type="domain" description="Fe-S metabolism associated" evidence="2">
    <location>
        <begin position="31"/>
        <end position="154"/>
    </location>
</feature>
<evidence type="ECO:0000313" key="3">
    <source>
        <dbReference type="EMBL" id="MCH4294836.1"/>
    </source>
</evidence>
<protein>
    <submittedName>
        <fullName evidence="3">SufE family protein</fullName>
    </submittedName>
</protein>
<sequence>MSDKSTAERPQAADFDARHTASQKALLALGEQVASAPNWQEKYRVLMLGGKVLTPLPAQWQQEDARVRGCESAAWLYHHASAQAGELRHYFIAASDARIVNGLIALLLGQLSGQTAQYITAFDIEAYFKAIGLDGQLSPSRTNGLYALAQAIKTFASQGEN</sequence>
<evidence type="ECO:0000313" key="4">
    <source>
        <dbReference type="Proteomes" id="UP001297581"/>
    </source>
</evidence>
<dbReference type="Pfam" id="PF02657">
    <property type="entry name" value="SufE"/>
    <property type="match status" value="1"/>
</dbReference>
<dbReference type="Proteomes" id="UP001297581">
    <property type="component" value="Unassembled WGS sequence"/>
</dbReference>
<organism evidence="3 4">
    <name type="scientific">Shewanella zhuhaiensis</name>
    <dbReference type="NCBI Taxonomy" id="2919576"/>
    <lineage>
        <taxon>Bacteria</taxon>
        <taxon>Pseudomonadati</taxon>
        <taxon>Pseudomonadota</taxon>
        <taxon>Gammaproteobacteria</taxon>
        <taxon>Alteromonadales</taxon>
        <taxon>Shewanellaceae</taxon>
        <taxon>Shewanella</taxon>
    </lineage>
</organism>
<accession>A0AAJ1BHH2</accession>
<dbReference type="InterPro" id="IPR003808">
    <property type="entry name" value="Fe-S_metab-assoc_dom"/>
</dbReference>
<dbReference type="PANTHER" id="PTHR43597:SF5">
    <property type="entry name" value="SUFE-LIKE PROTEIN 2, CHLOROPLASTIC"/>
    <property type="match status" value="1"/>
</dbReference>